<organism evidence="1 2">
    <name type="scientific">Mycobacterium avium subsp. hominissuis</name>
    <dbReference type="NCBI Taxonomy" id="439334"/>
    <lineage>
        <taxon>Bacteria</taxon>
        <taxon>Bacillati</taxon>
        <taxon>Actinomycetota</taxon>
        <taxon>Actinomycetes</taxon>
        <taxon>Mycobacteriales</taxon>
        <taxon>Mycobacteriaceae</taxon>
        <taxon>Mycobacterium</taxon>
        <taxon>Mycobacterium avium complex (MAC)</taxon>
    </lineage>
</organism>
<sequence length="137" mass="14208">MTSIEQHQSRTEALAAAAAAQAVTVYTAFQAGRLTRDQAEVLIAAVVNAANAAAVSLADVGLQVQIEAATGLPAPATGVIPTDDAHRLEKSVHTIFDEDQPDAQTAEVSDDKSPTQMRIERLARSEGTAPSSVGSEV</sequence>
<name>A0A3B6XD95_MYCAV</name>
<dbReference type="Proteomes" id="UP000259236">
    <property type="component" value="Chromosome"/>
</dbReference>
<proteinExistence type="predicted"/>
<dbReference type="AlphaFoldDB" id="A0A3B6XD95"/>
<evidence type="ECO:0000313" key="2">
    <source>
        <dbReference type="Proteomes" id="UP000259236"/>
    </source>
</evidence>
<dbReference type="EMBL" id="CP029332">
    <property type="protein sequence ID" value="AXO25197.1"/>
    <property type="molecule type" value="Genomic_DNA"/>
</dbReference>
<accession>A0A3B6XD95</accession>
<reference evidence="1 2" key="1">
    <citation type="submission" date="2018-05" db="EMBL/GenBank/DDBJ databases">
        <title>Sequencing and annotation of Mycobacterium avium strain 109 (MAC109).</title>
        <authorList>
            <person name="Matern W.M."/>
            <person name="Bader J.S."/>
            <person name="Karakousis P.C."/>
        </authorList>
    </citation>
    <scope>NUCLEOTIDE SEQUENCE [LARGE SCALE GENOMIC DNA]</scope>
    <source>
        <strain evidence="1 2">MAC109</strain>
    </source>
</reference>
<protein>
    <submittedName>
        <fullName evidence="1">Uncharacterized protein</fullName>
    </submittedName>
</protein>
<dbReference type="RefSeq" id="WP_023874631.1">
    <property type="nucleotide sequence ID" value="NZ_CP018012.1"/>
</dbReference>
<evidence type="ECO:0000313" key="1">
    <source>
        <dbReference type="EMBL" id="AXO25197.1"/>
    </source>
</evidence>
<gene>
    <name evidence="1" type="ORF">DFS55_23450</name>
</gene>